<keyword evidence="4 5" id="KW-0472">Membrane</keyword>
<dbReference type="SUPFAM" id="SSF103481">
    <property type="entry name" value="Multidrug resistance efflux transporter EmrE"/>
    <property type="match status" value="2"/>
</dbReference>
<feature type="transmembrane region" description="Helical" evidence="5">
    <location>
        <begin position="272"/>
        <end position="291"/>
    </location>
</feature>
<evidence type="ECO:0000256" key="2">
    <source>
        <dbReference type="ARBA" id="ARBA00022692"/>
    </source>
</evidence>
<feature type="transmembrane region" description="Helical" evidence="5">
    <location>
        <begin position="36"/>
        <end position="57"/>
    </location>
</feature>
<feature type="transmembrane region" description="Helical" evidence="5">
    <location>
        <begin position="102"/>
        <end position="119"/>
    </location>
</feature>
<feature type="transmembrane region" description="Helical" evidence="5">
    <location>
        <begin position="126"/>
        <end position="147"/>
    </location>
</feature>
<dbReference type="InterPro" id="IPR000620">
    <property type="entry name" value="EamA_dom"/>
</dbReference>
<evidence type="ECO:0000256" key="1">
    <source>
        <dbReference type="ARBA" id="ARBA00004141"/>
    </source>
</evidence>
<dbReference type="AlphaFoldDB" id="A0A5C8Z453"/>
<keyword evidence="3 5" id="KW-1133">Transmembrane helix</keyword>
<comment type="subcellular location">
    <subcellularLocation>
        <location evidence="1">Membrane</location>
        <topology evidence="1">Multi-pass membrane protein</topology>
    </subcellularLocation>
</comment>
<feature type="transmembrane region" description="Helical" evidence="5">
    <location>
        <begin position="188"/>
        <end position="211"/>
    </location>
</feature>
<dbReference type="EMBL" id="VKAD01000002">
    <property type="protein sequence ID" value="TXR52084.1"/>
    <property type="molecule type" value="Genomic_DNA"/>
</dbReference>
<dbReference type="OrthoDB" id="554876at2"/>
<evidence type="ECO:0000313" key="7">
    <source>
        <dbReference type="EMBL" id="TXR52084.1"/>
    </source>
</evidence>
<dbReference type="Proteomes" id="UP000321764">
    <property type="component" value="Unassembled WGS sequence"/>
</dbReference>
<feature type="domain" description="EamA" evidence="6">
    <location>
        <begin position="157"/>
        <end position="289"/>
    </location>
</feature>
<name>A0A5C8Z453_9GAMM</name>
<evidence type="ECO:0000256" key="3">
    <source>
        <dbReference type="ARBA" id="ARBA00022989"/>
    </source>
</evidence>
<evidence type="ECO:0000259" key="6">
    <source>
        <dbReference type="Pfam" id="PF00892"/>
    </source>
</evidence>
<dbReference type="PANTHER" id="PTHR22911">
    <property type="entry name" value="ACYL-MALONYL CONDENSING ENZYME-RELATED"/>
    <property type="match status" value="1"/>
</dbReference>
<dbReference type="PANTHER" id="PTHR22911:SF6">
    <property type="entry name" value="SOLUTE CARRIER FAMILY 35 MEMBER G1"/>
    <property type="match status" value="1"/>
</dbReference>
<sequence length="298" mass="32110">MIRSLFNSIPLGVRYVLFSAVGFSLMSSLVKLVSVHGIPVMEIIAARCLVSVVISYVDVKRKGISIWGNNKKWLVARGLIGTVSLMCVYYALSTLPLAEATILQYTHPIFTSLLALLFLGEHIRSATAICIALCIIGLSFMVAPDLLSQDHSYLPLKSVFIALLGASGSSIAYVIVRKISNSEDSSVIIFYFPIIALPVSVMLLVISGDFVLPNFQVLIQLLLIGVMTQIGQIGLTKAMQTLDAGVASAYSYIQVVFSVALGWLLFKEIPILTTWIGGSLIMAGALINLLGGRKKPSA</sequence>
<protein>
    <submittedName>
        <fullName evidence="7">DMT family transporter</fullName>
    </submittedName>
</protein>
<dbReference type="Pfam" id="PF00892">
    <property type="entry name" value="EamA"/>
    <property type="match status" value="2"/>
</dbReference>
<feature type="domain" description="EamA" evidence="6">
    <location>
        <begin position="12"/>
        <end position="142"/>
    </location>
</feature>
<evidence type="ECO:0000313" key="8">
    <source>
        <dbReference type="Proteomes" id="UP000321764"/>
    </source>
</evidence>
<feature type="transmembrane region" description="Helical" evidence="5">
    <location>
        <begin position="159"/>
        <end position="176"/>
    </location>
</feature>
<dbReference type="InterPro" id="IPR037185">
    <property type="entry name" value="EmrE-like"/>
</dbReference>
<dbReference type="GO" id="GO:0016020">
    <property type="term" value="C:membrane"/>
    <property type="evidence" value="ECO:0007669"/>
    <property type="project" value="UniProtKB-SubCell"/>
</dbReference>
<keyword evidence="2 5" id="KW-0812">Transmembrane</keyword>
<feature type="transmembrane region" description="Helical" evidence="5">
    <location>
        <begin position="78"/>
        <end position="96"/>
    </location>
</feature>
<evidence type="ECO:0000256" key="4">
    <source>
        <dbReference type="ARBA" id="ARBA00023136"/>
    </source>
</evidence>
<dbReference type="Gene3D" id="1.10.3730.20">
    <property type="match status" value="2"/>
</dbReference>
<gene>
    <name evidence="7" type="ORF">FME95_11760</name>
</gene>
<feature type="transmembrane region" description="Helical" evidence="5">
    <location>
        <begin position="217"/>
        <end position="235"/>
    </location>
</feature>
<feature type="transmembrane region" description="Helical" evidence="5">
    <location>
        <begin position="247"/>
        <end position="266"/>
    </location>
</feature>
<reference evidence="7 8" key="1">
    <citation type="submission" date="2019-07" db="EMBL/GenBank/DDBJ databases">
        <title>Reinekea sp. strain SSH23 genome sequencing and assembly.</title>
        <authorList>
            <person name="Kim I."/>
        </authorList>
    </citation>
    <scope>NUCLEOTIDE SEQUENCE [LARGE SCALE GENOMIC DNA]</scope>
    <source>
        <strain evidence="7 8">SSH23</strain>
    </source>
</reference>
<organism evidence="7 8">
    <name type="scientific">Reinekea thalattae</name>
    <dbReference type="NCBI Taxonomy" id="2593301"/>
    <lineage>
        <taxon>Bacteria</taxon>
        <taxon>Pseudomonadati</taxon>
        <taxon>Pseudomonadota</taxon>
        <taxon>Gammaproteobacteria</taxon>
        <taxon>Oceanospirillales</taxon>
        <taxon>Saccharospirillaceae</taxon>
        <taxon>Reinekea</taxon>
    </lineage>
</organism>
<feature type="transmembrane region" description="Helical" evidence="5">
    <location>
        <begin position="12"/>
        <end position="30"/>
    </location>
</feature>
<dbReference type="RefSeq" id="WP_147714680.1">
    <property type="nucleotide sequence ID" value="NZ_VKAD01000002.1"/>
</dbReference>
<comment type="caution">
    <text evidence="7">The sequence shown here is derived from an EMBL/GenBank/DDBJ whole genome shotgun (WGS) entry which is preliminary data.</text>
</comment>
<keyword evidence="8" id="KW-1185">Reference proteome</keyword>
<accession>A0A5C8Z453</accession>
<proteinExistence type="predicted"/>
<evidence type="ECO:0000256" key="5">
    <source>
        <dbReference type="SAM" id="Phobius"/>
    </source>
</evidence>